<dbReference type="AlphaFoldDB" id="A0A1I4XV26"/>
<gene>
    <name evidence="2" type="ORF">SAMN05216289_11214</name>
</gene>
<organism evidence="2 3">
    <name type="scientific">Dokdonella immobilis</name>
    <dbReference type="NCBI Taxonomy" id="578942"/>
    <lineage>
        <taxon>Bacteria</taxon>
        <taxon>Pseudomonadati</taxon>
        <taxon>Pseudomonadota</taxon>
        <taxon>Gammaproteobacteria</taxon>
        <taxon>Lysobacterales</taxon>
        <taxon>Rhodanobacteraceae</taxon>
        <taxon>Dokdonella</taxon>
    </lineage>
</organism>
<name>A0A1I4XV26_9GAMM</name>
<dbReference type="Proteomes" id="UP000198575">
    <property type="component" value="Unassembled WGS sequence"/>
</dbReference>
<dbReference type="InterPro" id="IPR055507">
    <property type="entry name" value="DUF7079"/>
</dbReference>
<evidence type="ECO:0000313" key="3">
    <source>
        <dbReference type="Proteomes" id="UP000198575"/>
    </source>
</evidence>
<evidence type="ECO:0000259" key="1">
    <source>
        <dbReference type="Pfam" id="PF23296"/>
    </source>
</evidence>
<reference evidence="2 3" key="1">
    <citation type="submission" date="2016-10" db="EMBL/GenBank/DDBJ databases">
        <authorList>
            <person name="de Groot N.N."/>
        </authorList>
    </citation>
    <scope>NUCLEOTIDE SEQUENCE [LARGE SCALE GENOMIC DNA]</scope>
    <source>
        <strain evidence="2 3">CGMCC 1.7659</strain>
    </source>
</reference>
<dbReference type="OrthoDB" id="8684941at2"/>
<sequence length="130" mass="14852">MRDIADIEMRRGVWISFSELYLDTDPVPAYAHVARTLAASPYPLDELRHILFEEVHPIVRANLWASAGIWDGFDNDWLCARIAARLARPRWLRLPAGLFAATAKTSWRELEPRIARLREAGTVVLQNTSK</sequence>
<proteinExistence type="predicted"/>
<evidence type="ECO:0000313" key="2">
    <source>
        <dbReference type="EMBL" id="SFN29129.1"/>
    </source>
</evidence>
<keyword evidence="3" id="KW-1185">Reference proteome</keyword>
<dbReference type="Pfam" id="PF23296">
    <property type="entry name" value="DUF7079"/>
    <property type="match status" value="1"/>
</dbReference>
<accession>A0A1I4XV26</accession>
<dbReference type="STRING" id="578942.SAMN05216289_11214"/>
<dbReference type="EMBL" id="FOVF01000012">
    <property type="protein sequence ID" value="SFN29129.1"/>
    <property type="molecule type" value="Genomic_DNA"/>
</dbReference>
<dbReference type="RefSeq" id="WP_092407509.1">
    <property type="nucleotide sequence ID" value="NZ_FOVF01000012.1"/>
</dbReference>
<protein>
    <recommendedName>
        <fullName evidence="1">DUF7079 domain-containing protein</fullName>
    </recommendedName>
</protein>
<feature type="domain" description="DUF7079" evidence="1">
    <location>
        <begin position="9"/>
        <end position="110"/>
    </location>
</feature>